<dbReference type="GeneID" id="301683614"/>
<protein>
    <submittedName>
        <fullName evidence="1">Uncharacterized protein</fullName>
    </submittedName>
</protein>
<dbReference type="Proteomes" id="UP000326169">
    <property type="component" value="Unassembled WGS sequence"/>
</dbReference>
<sequence>MMADINNQMFVKFNTMVDSLVYNINKEDGLATLKSILDDCEKELTITELKKQLLIKELNYTKHLIDKVQ</sequence>
<organism evidence="1 2">
    <name type="scientific">Limnospira platensis NIES-46</name>
    <dbReference type="NCBI Taxonomy" id="1236695"/>
    <lineage>
        <taxon>Bacteria</taxon>
        <taxon>Bacillati</taxon>
        <taxon>Cyanobacteriota</taxon>
        <taxon>Cyanophyceae</taxon>
        <taxon>Oscillatoriophycideae</taxon>
        <taxon>Oscillatoriales</taxon>
        <taxon>Sirenicapillariaceae</taxon>
        <taxon>Limnospira</taxon>
    </lineage>
</organism>
<accession>A0A5M3TBH9</accession>
<dbReference type="RefSeq" id="WP_006616304.1">
    <property type="nucleotide sequence ID" value="NZ_BIMW01000105.1"/>
</dbReference>
<reference evidence="1 2" key="1">
    <citation type="journal article" date="2019" name="J Genomics">
        <title>The Draft Genome of a Hydrogen-producing Cyanobacterium, Arthrospira platensis NIES-46.</title>
        <authorList>
            <person name="Suzuki S."/>
            <person name="Yamaguchi H."/>
            <person name="Kawachi M."/>
        </authorList>
    </citation>
    <scope>NUCLEOTIDE SEQUENCE [LARGE SCALE GENOMIC DNA]</scope>
    <source>
        <strain evidence="1 2">NIES-46</strain>
    </source>
</reference>
<proteinExistence type="predicted"/>
<dbReference type="EMBL" id="BIMW01000105">
    <property type="protein sequence ID" value="GCE94729.1"/>
    <property type="molecule type" value="Genomic_DNA"/>
</dbReference>
<evidence type="ECO:0000313" key="1">
    <source>
        <dbReference type="EMBL" id="GCE94729.1"/>
    </source>
</evidence>
<comment type="caution">
    <text evidence="1">The sequence shown here is derived from an EMBL/GenBank/DDBJ whole genome shotgun (WGS) entry which is preliminary data.</text>
</comment>
<keyword evidence="2" id="KW-1185">Reference proteome</keyword>
<name>A0A5M3TBH9_LIMPL</name>
<evidence type="ECO:0000313" key="2">
    <source>
        <dbReference type="Proteomes" id="UP000326169"/>
    </source>
</evidence>
<gene>
    <name evidence="1" type="ORF">NIES46_27880</name>
</gene>